<evidence type="ECO:0000256" key="2">
    <source>
        <dbReference type="ARBA" id="ARBA00023163"/>
    </source>
</evidence>
<dbReference type="PANTHER" id="PTHR46011:SF6">
    <property type="entry name" value="HIGH ZINC ACTIVATED NUCLEAR RECEPTOR PROTEIN"/>
    <property type="match status" value="1"/>
</dbReference>
<keyword evidence="2" id="KW-0804">Transcription</keyword>
<evidence type="ECO:0000259" key="5">
    <source>
        <dbReference type="PROSITE" id="PS51843"/>
    </source>
</evidence>
<dbReference type="PROSITE" id="PS51843">
    <property type="entry name" value="NR_LBD"/>
    <property type="match status" value="1"/>
</dbReference>
<organism evidence="6 7">
    <name type="scientific">Pristionchus fissidentatus</name>
    <dbReference type="NCBI Taxonomy" id="1538716"/>
    <lineage>
        <taxon>Eukaryota</taxon>
        <taxon>Metazoa</taxon>
        <taxon>Ecdysozoa</taxon>
        <taxon>Nematoda</taxon>
        <taxon>Chromadorea</taxon>
        <taxon>Rhabditida</taxon>
        <taxon>Rhabditina</taxon>
        <taxon>Diplogasteromorpha</taxon>
        <taxon>Diplogasteroidea</taxon>
        <taxon>Neodiplogasteridae</taxon>
        <taxon>Pristionchus</taxon>
    </lineage>
</organism>
<feature type="non-terminal residue" evidence="6">
    <location>
        <position position="1"/>
    </location>
</feature>
<keyword evidence="7" id="KW-1185">Reference proteome</keyword>
<name>A0AAV5UYJ1_9BILA</name>
<dbReference type="SUPFAM" id="SSF48508">
    <property type="entry name" value="Nuclear receptor ligand-binding domain"/>
    <property type="match status" value="1"/>
</dbReference>
<dbReference type="Gene3D" id="1.10.565.10">
    <property type="entry name" value="Retinoid X Receptor"/>
    <property type="match status" value="1"/>
</dbReference>
<evidence type="ECO:0000256" key="1">
    <source>
        <dbReference type="ARBA" id="ARBA00023015"/>
    </source>
</evidence>
<evidence type="ECO:0000256" key="4">
    <source>
        <dbReference type="SAM" id="MobiDB-lite"/>
    </source>
</evidence>
<dbReference type="EMBL" id="BTSY01000001">
    <property type="protein sequence ID" value="GMT12184.1"/>
    <property type="molecule type" value="Genomic_DNA"/>
</dbReference>
<evidence type="ECO:0000313" key="6">
    <source>
        <dbReference type="EMBL" id="GMT12184.1"/>
    </source>
</evidence>
<dbReference type="GO" id="GO:0003700">
    <property type="term" value="F:DNA-binding transcription factor activity"/>
    <property type="evidence" value="ECO:0007669"/>
    <property type="project" value="TreeGrafter"/>
</dbReference>
<dbReference type="SMART" id="SM00430">
    <property type="entry name" value="HOLI"/>
    <property type="match status" value="1"/>
</dbReference>
<dbReference type="InterPro" id="IPR035500">
    <property type="entry name" value="NHR-like_dom_sf"/>
</dbReference>
<dbReference type="Pfam" id="PF00104">
    <property type="entry name" value="Hormone_recep"/>
    <property type="match status" value="1"/>
</dbReference>
<evidence type="ECO:0000313" key="7">
    <source>
        <dbReference type="Proteomes" id="UP001432322"/>
    </source>
</evidence>
<sequence>DDKFVCRRCRFDRCVEVGMEYEPRNERIIKKSPSPDSGEHSPSTSCNDSILLRIGLAYNASIDERRYRELKLFQGLDDPKFAPHPAQKIYLSTYTNSMDVLNITVEKTRSFVENAFPTLGELHEEERGRLCANYVPKFCLLETMYRTRTVWGEIGRFVMSAVQSCVDTGDLDLWLEGKHGCPDRESLIQYLRSQQKVQYDIVLPVMIRAQVTIKEFNAALALLLCETGSLSDFSDRSLSVLNDIRAEIFDDLQRHYIDEIGLSDFSTRLGHLITLNHSIRESLSASREFYQMQQTIFDLYDVEKNLEALFI</sequence>
<protein>
    <recommendedName>
        <fullName evidence="5">NR LBD domain-containing protein</fullName>
    </recommendedName>
</protein>
<dbReference type="InterPro" id="IPR000536">
    <property type="entry name" value="Nucl_hrmn_rcpt_lig-bd"/>
</dbReference>
<feature type="domain" description="NR LBD" evidence="5">
    <location>
        <begin position="57"/>
        <end position="311"/>
    </location>
</feature>
<dbReference type="AlphaFoldDB" id="A0AAV5UYJ1"/>
<gene>
    <name evidence="6" type="ORF">PFISCL1PPCAC_3481</name>
</gene>
<dbReference type="GO" id="GO:0005634">
    <property type="term" value="C:nucleus"/>
    <property type="evidence" value="ECO:0007669"/>
    <property type="project" value="TreeGrafter"/>
</dbReference>
<proteinExistence type="predicted"/>
<accession>A0AAV5UYJ1</accession>
<evidence type="ECO:0000256" key="3">
    <source>
        <dbReference type="ARBA" id="ARBA00023170"/>
    </source>
</evidence>
<feature type="region of interest" description="Disordered" evidence="4">
    <location>
        <begin position="26"/>
        <end position="45"/>
    </location>
</feature>
<dbReference type="Proteomes" id="UP001432322">
    <property type="component" value="Unassembled WGS sequence"/>
</dbReference>
<comment type="caution">
    <text evidence="6">The sequence shown here is derived from an EMBL/GenBank/DDBJ whole genome shotgun (WGS) entry which is preliminary data.</text>
</comment>
<dbReference type="SUPFAM" id="SSF57716">
    <property type="entry name" value="Glucocorticoid receptor-like (DNA-binding domain)"/>
    <property type="match status" value="1"/>
</dbReference>
<keyword evidence="3" id="KW-0675">Receptor</keyword>
<keyword evidence="1" id="KW-0805">Transcription regulation</keyword>
<reference evidence="6" key="1">
    <citation type="submission" date="2023-10" db="EMBL/GenBank/DDBJ databases">
        <title>Genome assembly of Pristionchus species.</title>
        <authorList>
            <person name="Yoshida K."/>
            <person name="Sommer R.J."/>
        </authorList>
    </citation>
    <scope>NUCLEOTIDE SEQUENCE</scope>
    <source>
        <strain evidence="6">RS5133</strain>
    </source>
</reference>
<dbReference type="PANTHER" id="PTHR46011">
    <property type="entry name" value="NUCLEAR HORMONE RECEPTOR FAMILY MEMBER NHR-86-RELATED"/>
    <property type="match status" value="1"/>
</dbReference>